<dbReference type="InterPro" id="IPR025154">
    <property type="entry name" value="Put_metallopeptidase_dom"/>
</dbReference>
<reference evidence="4" key="1">
    <citation type="journal article" date="2015" name="Nature">
        <title>Complex archaea that bridge the gap between prokaryotes and eukaryotes.</title>
        <authorList>
            <person name="Spang A."/>
            <person name="Saw J.H."/>
            <person name="Jorgensen S.L."/>
            <person name="Zaremba-Niedzwiedzka K."/>
            <person name="Martijn J."/>
            <person name="Lind A.E."/>
            <person name="van Eijk R."/>
            <person name="Schleper C."/>
            <person name="Guy L."/>
            <person name="Ettema T.J."/>
        </authorList>
    </citation>
    <scope>NUCLEOTIDE SEQUENCE</scope>
</reference>
<dbReference type="InterPro" id="IPR018698">
    <property type="entry name" value="VWA-like_dom"/>
</dbReference>
<dbReference type="EMBL" id="LAZR01026059">
    <property type="protein sequence ID" value="KKL69917.1"/>
    <property type="molecule type" value="Genomic_DNA"/>
</dbReference>
<feature type="domain" description="Putative metallopeptidase" evidence="3">
    <location>
        <begin position="2"/>
        <end position="91"/>
    </location>
</feature>
<evidence type="ECO:0000313" key="4">
    <source>
        <dbReference type="EMBL" id="KKL69917.1"/>
    </source>
</evidence>
<dbReference type="PANTHER" id="PTHR38730:SF1">
    <property type="entry name" value="SLL7028 PROTEIN"/>
    <property type="match status" value="1"/>
</dbReference>
<proteinExistence type="predicted"/>
<name>A0A0F9H3Q9_9ZZZZ</name>
<feature type="compositionally biased region" description="Acidic residues" evidence="1">
    <location>
        <begin position="9"/>
        <end position="21"/>
    </location>
</feature>
<feature type="region of interest" description="Disordered" evidence="1">
    <location>
        <begin position="1"/>
        <end position="28"/>
    </location>
</feature>
<comment type="caution">
    <text evidence="4">The sequence shown here is derived from an EMBL/GenBank/DDBJ whole genome shotgun (WGS) entry which is preliminary data.</text>
</comment>
<accession>A0A0F9H3Q9</accession>
<organism evidence="4">
    <name type="scientific">marine sediment metagenome</name>
    <dbReference type="NCBI Taxonomy" id="412755"/>
    <lineage>
        <taxon>unclassified sequences</taxon>
        <taxon>metagenomes</taxon>
        <taxon>ecological metagenomes</taxon>
    </lineage>
</organism>
<protein>
    <recommendedName>
        <fullName evidence="5">VWA-like domain-containing protein</fullName>
    </recommendedName>
</protein>
<dbReference type="AlphaFoldDB" id="A0A0F9H3Q9"/>
<sequence length="226" mass="24881">MRDATADKDSDDGDENTEEEWSQAAQQAAQIAKGRGRLPGGTQQLVENVTITRVDWLSVMHRWAQEVSRSDYTWSRPNPRYLAQGLYLPALHSVEMGPIVVAVDTSGSIDSVLRATFASGVQEVAEQVRPRRVHVVYADMAVQKVDVFERDDVIEIGPQGGGGTSFRPVFEDFLPALDEQPAGLIYLTDLDGVFPQEDPGIPVLWATPKRYEQKAVPFGEVVAVDA</sequence>
<evidence type="ECO:0000259" key="3">
    <source>
        <dbReference type="Pfam" id="PF13203"/>
    </source>
</evidence>
<dbReference type="Pfam" id="PF13203">
    <property type="entry name" value="DUF2201_N"/>
    <property type="match status" value="1"/>
</dbReference>
<dbReference type="PANTHER" id="PTHR38730">
    <property type="entry name" value="SLL7028 PROTEIN"/>
    <property type="match status" value="1"/>
</dbReference>
<feature type="domain" description="VWA-like" evidence="2">
    <location>
        <begin position="99"/>
        <end position="224"/>
    </location>
</feature>
<evidence type="ECO:0008006" key="5">
    <source>
        <dbReference type="Google" id="ProtNLM"/>
    </source>
</evidence>
<dbReference type="Pfam" id="PF09967">
    <property type="entry name" value="DUF2201"/>
    <property type="match status" value="1"/>
</dbReference>
<gene>
    <name evidence="4" type="ORF">LCGC14_2110100</name>
</gene>
<evidence type="ECO:0000256" key="1">
    <source>
        <dbReference type="SAM" id="MobiDB-lite"/>
    </source>
</evidence>
<evidence type="ECO:0000259" key="2">
    <source>
        <dbReference type="Pfam" id="PF09967"/>
    </source>
</evidence>